<reference evidence="1" key="1">
    <citation type="journal article" date="2023" name="Mol. Phylogenet. Evol.">
        <title>Genome-scale phylogeny and comparative genomics of the fungal order Sordariales.</title>
        <authorList>
            <person name="Hensen N."/>
            <person name="Bonometti L."/>
            <person name="Westerberg I."/>
            <person name="Brannstrom I.O."/>
            <person name="Guillou S."/>
            <person name="Cros-Aarteil S."/>
            <person name="Calhoun S."/>
            <person name="Haridas S."/>
            <person name="Kuo A."/>
            <person name="Mondo S."/>
            <person name="Pangilinan J."/>
            <person name="Riley R."/>
            <person name="LaButti K."/>
            <person name="Andreopoulos B."/>
            <person name="Lipzen A."/>
            <person name="Chen C."/>
            <person name="Yan M."/>
            <person name="Daum C."/>
            <person name="Ng V."/>
            <person name="Clum A."/>
            <person name="Steindorff A."/>
            <person name="Ohm R.A."/>
            <person name="Martin F."/>
            <person name="Silar P."/>
            <person name="Natvig D.O."/>
            <person name="Lalanne C."/>
            <person name="Gautier V."/>
            <person name="Ament-Velasquez S.L."/>
            <person name="Kruys A."/>
            <person name="Hutchinson M.I."/>
            <person name="Powell A.J."/>
            <person name="Barry K."/>
            <person name="Miller A.N."/>
            <person name="Grigoriev I.V."/>
            <person name="Debuchy R."/>
            <person name="Gladieux P."/>
            <person name="Hiltunen Thoren M."/>
            <person name="Johannesson H."/>
        </authorList>
    </citation>
    <scope>NUCLEOTIDE SEQUENCE</scope>
    <source>
        <strain evidence="1">CBS 757.83</strain>
    </source>
</reference>
<dbReference type="Proteomes" id="UP001305647">
    <property type="component" value="Unassembled WGS sequence"/>
</dbReference>
<gene>
    <name evidence="1" type="ORF">N658DRAFT_496630</name>
</gene>
<dbReference type="Gene3D" id="3.40.50.300">
    <property type="entry name" value="P-loop containing nucleotide triphosphate hydrolases"/>
    <property type="match status" value="1"/>
</dbReference>
<dbReference type="EMBL" id="MU863636">
    <property type="protein sequence ID" value="KAK4101325.1"/>
    <property type="molecule type" value="Genomic_DNA"/>
</dbReference>
<evidence type="ECO:0000313" key="1">
    <source>
        <dbReference type="EMBL" id="KAK4101325.1"/>
    </source>
</evidence>
<reference evidence="1" key="2">
    <citation type="submission" date="2023-05" db="EMBL/GenBank/DDBJ databases">
        <authorList>
            <consortium name="Lawrence Berkeley National Laboratory"/>
            <person name="Steindorff A."/>
            <person name="Hensen N."/>
            <person name="Bonometti L."/>
            <person name="Westerberg I."/>
            <person name="Brannstrom I.O."/>
            <person name="Guillou S."/>
            <person name="Cros-Aarteil S."/>
            <person name="Calhoun S."/>
            <person name="Haridas S."/>
            <person name="Kuo A."/>
            <person name="Mondo S."/>
            <person name="Pangilinan J."/>
            <person name="Riley R."/>
            <person name="Labutti K."/>
            <person name="Andreopoulos B."/>
            <person name="Lipzen A."/>
            <person name="Chen C."/>
            <person name="Yanf M."/>
            <person name="Daum C."/>
            <person name="Ng V."/>
            <person name="Clum A."/>
            <person name="Ohm R."/>
            <person name="Martin F."/>
            <person name="Silar P."/>
            <person name="Natvig D."/>
            <person name="Lalanne C."/>
            <person name="Gautier V."/>
            <person name="Ament-Velasquez S.L."/>
            <person name="Kruys A."/>
            <person name="Hutchinson M.I."/>
            <person name="Powell A.J."/>
            <person name="Barry K."/>
            <person name="Miller A.N."/>
            <person name="Grigoriev I.V."/>
            <person name="Debuchy R."/>
            <person name="Gladieux P."/>
            <person name="Thoren M.H."/>
            <person name="Johannesson H."/>
        </authorList>
    </citation>
    <scope>NUCLEOTIDE SEQUENCE</scope>
    <source>
        <strain evidence="1">CBS 757.83</strain>
    </source>
</reference>
<organism evidence="1 2">
    <name type="scientific">Parathielavia hyrcaniae</name>
    <dbReference type="NCBI Taxonomy" id="113614"/>
    <lineage>
        <taxon>Eukaryota</taxon>
        <taxon>Fungi</taxon>
        <taxon>Dikarya</taxon>
        <taxon>Ascomycota</taxon>
        <taxon>Pezizomycotina</taxon>
        <taxon>Sordariomycetes</taxon>
        <taxon>Sordariomycetidae</taxon>
        <taxon>Sordariales</taxon>
        <taxon>Chaetomiaceae</taxon>
        <taxon>Parathielavia</taxon>
    </lineage>
</organism>
<protein>
    <submittedName>
        <fullName evidence="1">Uncharacterized protein</fullName>
    </submittedName>
</protein>
<sequence>MVRDTYDPTLEEWLPSYICDGYPYQLVFVEGSDPRYTAMVDQFIRNADLFGLFLNYDTSSTESWNEMVANHDDNGSWCKKGVISFPTVVAAMREGSVAPNEEAERFARKRSCRFFQYSPVTGRGLCTAFASIVEHAHATRLRYATDPDGFQAAIAETAKVLTDHIRRRLVNDTAVTQSDQE</sequence>
<proteinExistence type="predicted"/>
<evidence type="ECO:0000313" key="2">
    <source>
        <dbReference type="Proteomes" id="UP001305647"/>
    </source>
</evidence>
<dbReference type="SUPFAM" id="SSF52540">
    <property type="entry name" value="P-loop containing nucleoside triphosphate hydrolases"/>
    <property type="match status" value="1"/>
</dbReference>
<comment type="caution">
    <text evidence="1">The sequence shown here is derived from an EMBL/GenBank/DDBJ whole genome shotgun (WGS) entry which is preliminary data.</text>
</comment>
<name>A0AAN6Q0G5_9PEZI</name>
<keyword evidence="2" id="KW-1185">Reference proteome</keyword>
<dbReference type="AlphaFoldDB" id="A0AAN6Q0G5"/>
<accession>A0AAN6Q0G5</accession>
<dbReference type="InterPro" id="IPR027417">
    <property type="entry name" value="P-loop_NTPase"/>
</dbReference>